<feature type="compositionally biased region" description="Acidic residues" evidence="1">
    <location>
        <begin position="53"/>
        <end position="64"/>
    </location>
</feature>
<dbReference type="GeneID" id="43839036"/>
<evidence type="ECO:0000313" key="2">
    <source>
        <dbReference type="EMBL" id="SDY24625.1"/>
    </source>
</evidence>
<dbReference type="Pfam" id="PF20368">
    <property type="entry name" value="DUF6663"/>
    <property type="match status" value="1"/>
</dbReference>
<dbReference type="OrthoDB" id="212231at2157"/>
<proteinExistence type="predicted"/>
<dbReference type="InterPro" id="IPR046604">
    <property type="entry name" value="DUF6663"/>
</dbReference>
<keyword evidence="3" id="KW-1185">Reference proteome</keyword>
<evidence type="ECO:0000313" key="3">
    <source>
        <dbReference type="Proteomes" id="UP000199079"/>
    </source>
</evidence>
<feature type="compositionally biased region" description="Acidic residues" evidence="1">
    <location>
        <begin position="28"/>
        <end position="39"/>
    </location>
</feature>
<feature type="region of interest" description="Disordered" evidence="1">
    <location>
        <begin position="1"/>
        <end position="64"/>
    </location>
</feature>
<dbReference type="RefSeq" id="WP_021073076.1">
    <property type="nucleotide sequence ID" value="NZ_FNPC01000004.1"/>
</dbReference>
<dbReference type="EMBL" id="FNPC01000004">
    <property type="protein sequence ID" value="SDY24625.1"/>
    <property type="molecule type" value="Genomic_DNA"/>
</dbReference>
<reference evidence="3" key="1">
    <citation type="submission" date="2016-10" db="EMBL/GenBank/DDBJ databases">
        <authorList>
            <person name="Varghese N."/>
            <person name="Submissions S."/>
        </authorList>
    </citation>
    <scope>NUCLEOTIDE SEQUENCE [LARGE SCALE GENOMIC DNA]</scope>
    <source>
        <strain evidence="3">DC30,IBRC 10041,KCTC 4046</strain>
    </source>
</reference>
<gene>
    <name evidence="2" type="ORF">SAMN05216564_10446</name>
</gene>
<protein>
    <submittedName>
        <fullName evidence="2">Uncharacterized protein</fullName>
    </submittedName>
</protein>
<evidence type="ECO:0000256" key="1">
    <source>
        <dbReference type="SAM" id="MobiDB-lite"/>
    </source>
</evidence>
<name>A0A1H3IB23_9EURY</name>
<sequence>MEPTTSGRFRVQRRVGGESQGAGSEGTESGEDGSTEDGSNETGPAPSFAVIELPDDPVAPDDPDAAEAYAPLLIDGDHAVDTEPLEPGFVVDATLGWADGTARFLEYDVVRRTRIYVADDVTGMFEAATEAWEGARAAGESVVSTTTRGQDGEPNGALYLFPDASDRDTLAELERGRIPVEPLIARVNDRLGDDADRGVFLLRPAAYAFVAVLVAFDDDGVLARTVRDTYDLGSALADRLDRVSDSTGVYAGATADDGDENGDESRDGGTPSPF</sequence>
<dbReference type="Proteomes" id="UP000199079">
    <property type="component" value="Unassembled WGS sequence"/>
</dbReference>
<feature type="region of interest" description="Disordered" evidence="1">
    <location>
        <begin position="248"/>
        <end position="274"/>
    </location>
</feature>
<accession>A0A1H3IB23</accession>
<organism evidence="2 3">
    <name type="scientific">Halopenitus persicus</name>
    <dbReference type="NCBI Taxonomy" id="1048396"/>
    <lineage>
        <taxon>Archaea</taxon>
        <taxon>Methanobacteriati</taxon>
        <taxon>Methanobacteriota</taxon>
        <taxon>Stenosarchaea group</taxon>
        <taxon>Halobacteria</taxon>
        <taxon>Halobacteriales</taxon>
        <taxon>Haloferacaceae</taxon>
        <taxon>Halopenitus</taxon>
    </lineage>
</organism>
<dbReference type="AlphaFoldDB" id="A0A1H3IB23"/>